<dbReference type="InterPro" id="IPR020846">
    <property type="entry name" value="MFS_dom"/>
</dbReference>
<keyword evidence="11" id="KW-1185">Reference proteome</keyword>
<dbReference type="AlphaFoldDB" id="A0A1L9SWZ3"/>
<organism evidence="10 11">
    <name type="scientific">Penicilliopsis zonata CBS 506.65</name>
    <dbReference type="NCBI Taxonomy" id="1073090"/>
    <lineage>
        <taxon>Eukaryota</taxon>
        <taxon>Fungi</taxon>
        <taxon>Dikarya</taxon>
        <taxon>Ascomycota</taxon>
        <taxon>Pezizomycotina</taxon>
        <taxon>Eurotiomycetes</taxon>
        <taxon>Eurotiomycetidae</taxon>
        <taxon>Eurotiales</taxon>
        <taxon>Aspergillaceae</taxon>
        <taxon>Penicilliopsis</taxon>
    </lineage>
</organism>
<feature type="transmembrane region" description="Helical" evidence="8">
    <location>
        <begin position="78"/>
        <end position="98"/>
    </location>
</feature>
<evidence type="ECO:0000256" key="6">
    <source>
        <dbReference type="ARBA" id="ARBA00023136"/>
    </source>
</evidence>
<dbReference type="EMBL" id="KV878336">
    <property type="protein sequence ID" value="OJJ51676.1"/>
    <property type="molecule type" value="Genomic_DNA"/>
</dbReference>
<dbReference type="VEuPathDB" id="FungiDB:ASPZODRAFT_148918"/>
<gene>
    <name evidence="10" type="ORF">ASPZODRAFT_148918</name>
</gene>
<keyword evidence="5 8" id="KW-1133">Transmembrane helix</keyword>
<feature type="transmembrane region" description="Helical" evidence="8">
    <location>
        <begin position="417"/>
        <end position="436"/>
    </location>
</feature>
<dbReference type="PROSITE" id="PS50850">
    <property type="entry name" value="MFS"/>
    <property type="match status" value="1"/>
</dbReference>
<dbReference type="Pfam" id="PF00083">
    <property type="entry name" value="Sugar_tr"/>
    <property type="match status" value="1"/>
</dbReference>
<evidence type="ECO:0000256" key="8">
    <source>
        <dbReference type="SAM" id="Phobius"/>
    </source>
</evidence>
<dbReference type="InterPro" id="IPR050360">
    <property type="entry name" value="MFS_Sugar_Transporters"/>
</dbReference>
<feature type="transmembrane region" description="Helical" evidence="8">
    <location>
        <begin position="137"/>
        <end position="156"/>
    </location>
</feature>
<dbReference type="PRINTS" id="PR00171">
    <property type="entry name" value="SUGRTRNSPORT"/>
</dbReference>
<dbReference type="PROSITE" id="PS00216">
    <property type="entry name" value="SUGAR_TRANSPORT_1"/>
    <property type="match status" value="1"/>
</dbReference>
<proteinExistence type="inferred from homology"/>
<dbReference type="InterPro" id="IPR036259">
    <property type="entry name" value="MFS_trans_sf"/>
</dbReference>
<comment type="subcellular location">
    <subcellularLocation>
        <location evidence="1">Membrane</location>
        <topology evidence="1">Multi-pass membrane protein</topology>
    </subcellularLocation>
</comment>
<keyword evidence="4 8" id="KW-0812">Transmembrane</keyword>
<dbReference type="Proteomes" id="UP000184188">
    <property type="component" value="Unassembled WGS sequence"/>
</dbReference>
<dbReference type="GO" id="GO:0016020">
    <property type="term" value="C:membrane"/>
    <property type="evidence" value="ECO:0007669"/>
    <property type="project" value="UniProtKB-SubCell"/>
</dbReference>
<feature type="transmembrane region" description="Helical" evidence="8">
    <location>
        <begin position="314"/>
        <end position="338"/>
    </location>
</feature>
<evidence type="ECO:0000256" key="7">
    <source>
        <dbReference type="RuleBase" id="RU003346"/>
    </source>
</evidence>
<keyword evidence="6 8" id="KW-0472">Membrane</keyword>
<dbReference type="InterPro" id="IPR005828">
    <property type="entry name" value="MFS_sugar_transport-like"/>
</dbReference>
<evidence type="ECO:0000256" key="5">
    <source>
        <dbReference type="ARBA" id="ARBA00022989"/>
    </source>
</evidence>
<feature type="transmembrane region" description="Helical" evidence="8">
    <location>
        <begin position="168"/>
        <end position="187"/>
    </location>
</feature>
<feature type="transmembrane region" description="Helical" evidence="8">
    <location>
        <begin position="286"/>
        <end position="307"/>
    </location>
</feature>
<dbReference type="GO" id="GO:0005351">
    <property type="term" value="F:carbohydrate:proton symporter activity"/>
    <property type="evidence" value="ECO:0007669"/>
    <property type="project" value="TreeGrafter"/>
</dbReference>
<evidence type="ECO:0000256" key="3">
    <source>
        <dbReference type="ARBA" id="ARBA00022448"/>
    </source>
</evidence>
<comment type="similarity">
    <text evidence="2 7">Belongs to the major facilitator superfamily. Sugar transporter (TC 2.A.1.1) family.</text>
</comment>
<feature type="domain" description="Major facilitator superfamily (MFS) profile" evidence="9">
    <location>
        <begin position="8"/>
        <end position="440"/>
    </location>
</feature>
<dbReference type="NCBIfam" id="TIGR00879">
    <property type="entry name" value="SP"/>
    <property type="match status" value="1"/>
</dbReference>
<dbReference type="PROSITE" id="PS00217">
    <property type="entry name" value="SUGAR_TRANSPORT_2"/>
    <property type="match status" value="1"/>
</dbReference>
<dbReference type="InterPro" id="IPR003663">
    <property type="entry name" value="Sugar/inositol_transpt"/>
</dbReference>
<reference evidence="11" key="1">
    <citation type="journal article" date="2017" name="Genome Biol.">
        <title>Comparative genomics reveals high biological diversity and specific adaptations in the industrially and medically important fungal genus Aspergillus.</title>
        <authorList>
            <person name="de Vries R.P."/>
            <person name="Riley R."/>
            <person name="Wiebenga A."/>
            <person name="Aguilar-Osorio G."/>
            <person name="Amillis S."/>
            <person name="Uchima C.A."/>
            <person name="Anderluh G."/>
            <person name="Asadollahi M."/>
            <person name="Askin M."/>
            <person name="Barry K."/>
            <person name="Battaglia E."/>
            <person name="Bayram O."/>
            <person name="Benocci T."/>
            <person name="Braus-Stromeyer S.A."/>
            <person name="Caldana C."/>
            <person name="Canovas D."/>
            <person name="Cerqueira G.C."/>
            <person name="Chen F."/>
            <person name="Chen W."/>
            <person name="Choi C."/>
            <person name="Clum A."/>
            <person name="Dos Santos R.A."/>
            <person name="Damasio A.R."/>
            <person name="Diallinas G."/>
            <person name="Emri T."/>
            <person name="Fekete E."/>
            <person name="Flipphi M."/>
            <person name="Freyberg S."/>
            <person name="Gallo A."/>
            <person name="Gournas C."/>
            <person name="Habgood R."/>
            <person name="Hainaut M."/>
            <person name="Harispe M.L."/>
            <person name="Henrissat B."/>
            <person name="Hilden K.S."/>
            <person name="Hope R."/>
            <person name="Hossain A."/>
            <person name="Karabika E."/>
            <person name="Karaffa L."/>
            <person name="Karanyi Z."/>
            <person name="Krasevec N."/>
            <person name="Kuo A."/>
            <person name="Kusch H."/>
            <person name="LaButti K."/>
            <person name="Lagendijk E.L."/>
            <person name="Lapidus A."/>
            <person name="Levasseur A."/>
            <person name="Lindquist E."/>
            <person name="Lipzen A."/>
            <person name="Logrieco A.F."/>
            <person name="MacCabe A."/>
            <person name="Maekelae M.R."/>
            <person name="Malavazi I."/>
            <person name="Melin P."/>
            <person name="Meyer V."/>
            <person name="Mielnichuk N."/>
            <person name="Miskei M."/>
            <person name="Molnar A.P."/>
            <person name="Mule G."/>
            <person name="Ngan C.Y."/>
            <person name="Orejas M."/>
            <person name="Orosz E."/>
            <person name="Ouedraogo J.P."/>
            <person name="Overkamp K.M."/>
            <person name="Park H.-S."/>
            <person name="Perrone G."/>
            <person name="Piumi F."/>
            <person name="Punt P.J."/>
            <person name="Ram A.F."/>
            <person name="Ramon A."/>
            <person name="Rauscher S."/>
            <person name="Record E."/>
            <person name="Riano-Pachon D.M."/>
            <person name="Robert V."/>
            <person name="Roehrig J."/>
            <person name="Ruller R."/>
            <person name="Salamov A."/>
            <person name="Salih N.S."/>
            <person name="Samson R.A."/>
            <person name="Sandor E."/>
            <person name="Sanguinetti M."/>
            <person name="Schuetze T."/>
            <person name="Sepcic K."/>
            <person name="Shelest E."/>
            <person name="Sherlock G."/>
            <person name="Sophianopoulou V."/>
            <person name="Squina F.M."/>
            <person name="Sun H."/>
            <person name="Susca A."/>
            <person name="Todd R.B."/>
            <person name="Tsang A."/>
            <person name="Unkles S.E."/>
            <person name="van de Wiele N."/>
            <person name="van Rossen-Uffink D."/>
            <person name="Oliveira J.V."/>
            <person name="Vesth T.C."/>
            <person name="Visser J."/>
            <person name="Yu J.-H."/>
            <person name="Zhou M."/>
            <person name="Andersen M.R."/>
            <person name="Archer D.B."/>
            <person name="Baker S.E."/>
            <person name="Benoit I."/>
            <person name="Brakhage A.A."/>
            <person name="Braus G.H."/>
            <person name="Fischer R."/>
            <person name="Frisvad J.C."/>
            <person name="Goldman G.H."/>
            <person name="Houbraken J."/>
            <person name="Oakley B."/>
            <person name="Pocsi I."/>
            <person name="Scazzocchio C."/>
            <person name="Seiboth B."/>
            <person name="vanKuyk P.A."/>
            <person name="Wortman J."/>
            <person name="Dyer P.S."/>
            <person name="Grigoriev I.V."/>
        </authorList>
    </citation>
    <scope>NUCLEOTIDE SEQUENCE [LARGE SCALE GENOMIC DNA]</scope>
    <source>
        <strain evidence="11">CBS 506.65</strain>
    </source>
</reference>
<dbReference type="RefSeq" id="XP_022586186.1">
    <property type="nucleotide sequence ID" value="XM_022725432.1"/>
</dbReference>
<name>A0A1L9SWZ3_9EURO</name>
<feature type="transmembrane region" description="Helical" evidence="8">
    <location>
        <begin position="51"/>
        <end position="71"/>
    </location>
</feature>
<dbReference type="PANTHER" id="PTHR48022:SF9">
    <property type="entry name" value="MAJOR FACILITATOR SUPERFAMILY (MFS) PROFILE DOMAIN-CONTAINING PROTEIN"/>
    <property type="match status" value="1"/>
</dbReference>
<dbReference type="GeneID" id="34611897"/>
<protein>
    <recommendedName>
        <fullName evidence="9">Major facilitator superfamily (MFS) profile domain-containing protein</fullName>
    </recommendedName>
</protein>
<accession>A0A1L9SWZ3</accession>
<evidence type="ECO:0000313" key="11">
    <source>
        <dbReference type="Proteomes" id="UP000184188"/>
    </source>
</evidence>
<sequence>MKLKLHAICSFAALGSFLFGYDSGVIASTIAQKAFLARFGSPTLSDAVAGAIVSSYTGGAILGSLSVSVLCDAYGRRAVICLGALLATLGAALQAGAASIAMLIVGRLLAGLAVGGMSTAIPVYCSEISLPAVRGMLISTQQWMIGVGIMVAQWVGYACSLRTGDFTWRFPLGLQVIPAVVLCVGIWQLPESPRWLIEHDGREEAGREILVRLHGAELAEKEFQSASQKQLSSRSTLGHFGSKEYRRILLACGIQLFTQTSGTNMIQNYGPRLYTTLGLQTSTSLLIIGVWGLLAVVWNTLFMLFIVDRFGRRTLLIPSLLGMACTMAVEASLAGYYLASSERGNNANALRAAISMFFVFTICYTSLGLISWIYPAEIFPTALRARGAALATATNWSFNLLFTQCSPLALSHLGYKYLYCFVAFNFLAAALVWLFFPETRGLSLDVDDHDHVQ</sequence>
<dbReference type="FunFam" id="1.20.1250.20:FF:000090">
    <property type="entry name" value="MFS sugar transporter, putative"/>
    <property type="match status" value="1"/>
</dbReference>
<feature type="transmembrane region" description="Helical" evidence="8">
    <location>
        <begin position="104"/>
        <end position="125"/>
    </location>
</feature>
<dbReference type="OrthoDB" id="6612291at2759"/>
<feature type="transmembrane region" description="Helical" evidence="8">
    <location>
        <begin position="350"/>
        <end position="374"/>
    </location>
</feature>
<evidence type="ECO:0000256" key="4">
    <source>
        <dbReference type="ARBA" id="ARBA00022692"/>
    </source>
</evidence>
<evidence type="ECO:0000313" key="10">
    <source>
        <dbReference type="EMBL" id="OJJ51676.1"/>
    </source>
</evidence>
<dbReference type="STRING" id="1073090.A0A1L9SWZ3"/>
<evidence type="ECO:0000256" key="1">
    <source>
        <dbReference type="ARBA" id="ARBA00004141"/>
    </source>
</evidence>
<dbReference type="SUPFAM" id="SSF103473">
    <property type="entry name" value="MFS general substrate transporter"/>
    <property type="match status" value="1"/>
</dbReference>
<evidence type="ECO:0000256" key="2">
    <source>
        <dbReference type="ARBA" id="ARBA00010992"/>
    </source>
</evidence>
<dbReference type="InterPro" id="IPR005829">
    <property type="entry name" value="Sugar_transporter_CS"/>
</dbReference>
<keyword evidence="3 7" id="KW-0813">Transport</keyword>
<evidence type="ECO:0000259" key="9">
    <source>
        <dbReference type="PROSITE" id="PS50850"/>
    </source>
</evidence>
<dbReference type="PANTHER" id="PTHR48022">
    <property type="entry name" value="PLASTIDIC GLUCOSE TRANSPORTER 4"/>
    <property type="match status" value="1"/>
</dbReference>
<dbReference type="Gene3D" id="1.20.1250.20">
    <property type="entry name" value="MFS general substrate transporter like domains"/>
    <property type="match status" value="1"/>
</dbReference>